<organism evidence="1 2">
    <name type="scientific">Ditylenchus dipsaci</name>
    <dbReference type="NCBI Taxonomy" id="166011"/>
    <lineage>
        <taxon>Eukaryota</taxon>
        <taxon>Metazoa</taxon>
        <taxon>Ecdysozoa</taxon>
        <taxon>Nematoda</taxon>
        <taxon>Chromadorea</taxon>
        <taxon>Rhabditida</taxon>
        <taxon>Tylenchina</taxon>
        <taxon>Tylenchomorpha</taxon>
        <taxon>Sphaerularioidea</taxon>
        <taxon>Anguinidae</taxon>
        <taxon>Anguininae</taxon>
        <taxon>Ditylenchus</taxon>
    </lineage>
</organism>
<dbReference type="AlphaFoldDB" id="A0A915EL52"/>
<dbReference type="WBParaSite" id="jg6536">
    <property type="protein sequence ID" value="jg6536"/>
    <property type="gene ID" value="jg6536"/>
</dbReference>
<evidence type="ECO:0000313" key="2">
    <source>
        <dbReference type="WBParaSite" id="jg6536"/>
    </source>
</evidence>
<protein>
    <submittedName>
        <fullName evidence="2">Uncharacterized protein</fullName>
    </submittedName>
</protein>
<evidence type="ECO:0000313" key="1">
    <source>
        <dbReference type="Proteomes" id="UP000887574"/>
    </source>
</evidence>
<proteinExistence type="predicted"/>
<keyword evidence="1" id="KW-1185">Reference proteome</keyword>
<dbReference type="Proteomes" id="UP000887574">
    <property type="component" value="Unplaced"/>
</dbReference>
<sequence>MRSVHHVLLKANRSPYSLWLLSSSRMVEKLQPSSAVQLYSRPLVEAADHTPSEAAEIYMVKQLASFVCWMRCVRSAYSIIESQQLKIGL</sequence>
<accession>A0A915EL52</accession>
<name>A0A915EL52_9BILA</name>
<reference evidence="2" key="1">
    <citation type="submission" date="2022-11" db="UniProtKB">
        <authorList>
            <consortium name="WormBaseParasite"/>
        </authorList>
    </citation>
    <scope>IDENTIFICATION</scope>
</reference>